<organism evidence="2">
    <name type="scientific">Geoglobus ahangari</name>
    <dbReference type="NCBI Taxonomy" id="113653"/>
    <lineage>
        <taxon>Archaea</taxon>
        <taxon>Methanobacteriati</taxon>
        <taxon>Methanobacteriota</taxon>
        <taxon>Archaeoglobi</taxon>
        <taxon>Archaeoglobales</taxon>
        <taxon>Archaeoglobaceae</taxon>
        <taxon>Geoglobus</taxon>
    </lineage>
</organism>
<dbReference type="PANTHER" id="PTHR35866:SF2">
    <property type="entry name" value="YKGJ FAMILY CYSTEINE CLUSTER PROTEIN"/>
    <property type="match status" value="1"/>
</dbReference>
<reference evidence="2" key="1">
    <citation type="journal article" date="2020" name="mSystems">
        <title>Genome- and Community-Level Interaction Insights into Carbon Utilization and Element Cycling Functions of Hydrothermarchaeota in Hydrothermal Sediment.</title>
        <authorList>
            <person name="Zhou Z."/>
            <person name="Liu Y."/>
            <person name="Xu W."/>
            <person name="Pan J."/>
            <person name="Luo Z.H."/>
            <person name="Li M."/>
        </authorList>
    </citation>
    <scope>NUCLEOTIDE SEQUENCE [LARGE SCALE GENOMIC DNA]</scope>
    <source>
        <strain evidence="3">SpSt-10</strain>
        <strain evidence="2">SpSt-62</strain>
        <strain evidence="1">SpSt-97</strain>
    </source>
</reference>
<accession>A0A7C4W2U9</accession>
<evidence type="ECO:0000313" key="2">
    <source>
        <dbReference type="EMBL" id="HGU59075.1"/>
    </source>
</evidence>
<proteinExistence type="predicted"/>
<dbReference type="Pfam" id="PF03692">
    <property type="entry name" value="CxxCxxCC"/>
    <property type="match status" value="1"/>
</dbReference>
<protein>
    <submittedName>
        <fullName evidence="2">YkgJ family cysteine cluster protein</fullName>
    </submittedName>
</protein>
<sequence>MEVKLRCLELGCYKCCKETEMQLSRRDIKRLEKLGYSKEEFSVEKDGVRILKNVKGGCYFLKNGKCVIYDHRPLGCKLYPIVYDVEKKVATVDDFCPISKEIPISKIKRAERVLFRHIIEIYGYLP</sequence>
<dbReference type="InterPro" id="IPR005358">
    <property type="entry name" value="Puta_zinc/iron-chelating_dom"/>
</dbReference>
<dbReference type="EMBL" id="DTAK01000013">
    <property type="protein sequence ID" value="HGU59075.1"/>
    <property type="molecule type" value="Genomic_DNA"/>
</dbReference>
<gene>
    <name evidence="3" type="ORF">ENL48_02270</name>
    <name evidence="2" type="ORF">ENT89_02560</name>
    <name evidence="1" type="ORF">ENX77_01555</name>
</gene>
<dbReference type="AlphaFoldDB" id="A0A7C4W2U9"/>
<evidence type="ECO:0000313" key="1">
    <source>
        <dbReference type="EMBL" id="HGE65806.1"/>
    </source>
</evidence>
<dbReference type="EMBL" id="DRUC01000040">
    <property type="protein sequence ID" value="HHF48046.1"/>
    <property type="molecule type" value="Genomic_DNA"/>
</dbReference>
<dbReference type="EMBL" id="DTPI01000008">
    <property type="protein sequence ID" value="HGE65806.1"/>
    <property type="molecule type" value="Genomic_DNA"/>
</dbReference>
<comment type="caution">
    <text evidence="2">The sequence shown here is derived from an EMBL/GenBank/DDBJ whole genome shotgun (WGS) entry which is preliminary data.</text>
</comment>
<evidence type="ECO:0000313" key="3">
    <source>
        <dbReference type="EMBL" id="HHF48046.1"/>
    </source>
</evidence>
<dbReference type="PANTHER" id="PTHR35866">
    <property type="entry name" value="PUTATIVE-RELATED"/>
    <property type="match status" value="1"/>
</dbReference>
<name>A0A7C4W2U9_9EURY</name>